<comment type="caution">
    <text evidence="1">The sequence shown here is derived from an EMBL/GenBank/DDBJ whole genome shotgun (WGS) entry which is preliminary data.</text>
</comment>
<dbReference type="Proteomes" id="UP001301388">
    <property type="component" value="Unassembled WGS sequence"/>
</dbReference>
<dbReference type="EMBL" id="JAYGIE010000013">
    <property type="protein sequence ID" value="MEA5476928.1"/>
    <property type="molecule type" value="Genomic_DNA"/>
</dbReference>
<organism evidence="1 2">
    <name type="scientific">Pseudanabaena galeata UHCC 0370</name>
    <dbReference type="NCBI Taxonomy" id="3110310"/>
    <lineage>
        <taxon>Bacteria</taxon>
        <taxon>Bacillati</taxon>
        <taxon>Cyanobacteriota</taxon>
        <taxon>Cyanophyceae</taxon>
        <taxon>Pseudanabaenales</taxon>
        <taxon>Pseudanabaenaceae</taxon>
        <taxon>Pseudanabaena</taxon>
    </lineage>
</organism>
<accession>A0ABU5TFX1</accession>
<dbReference type="InterPro" id="IPR029063">
    <property type="entry name" value="SAM-dependent_MTases_sf"/>
</dbReference>
<dbReference type="Pfam" id="PF06080">
    <property type="entry name" value="DUF938"/>
    <property type="match status" value="1"/>
</dbReference>
<evidence type="ECO:0000313" key="1">
    <source>
        <dbReference type="EMBL" id="MEA5476928.1"/>
    </source>
</evidence>
<dbReference type="InterPro" id="IPR010342">
    <property type="entry name" value="DUF938"/>
</dbReference>
<name>A0ABU5TFX1_9CYAN</name>
<sequence>MQDARQYAPATLRNREAILETLLQILPPIGNILEISSGTGEHAVYFAPQLQPRQWIPSDPNPIAISSISAWQKYYPSPNLLAPLTIDVTEPDWQRHPQLQNQDIQAIVNINMIHIAPWAACLGLLSGTNKLLPEDGLLYLYGAYKQNGKHTSPSNADFDVSLRNQNPEWGVRDLDEVIAVAGQQNLVLKAVQPMPANNLSVIFQKSSNQNPK</sequence>
<reference evidence="1 2" key="1">
    <citation type="submission" date="2023-12" db="EMBL/GenBank/DDBJ databases">
        <title>Baltic Sea Cyanobacteria.</title>
        <authorList>
            <person name="Delbaje E."/>
            <person name="Fewer D.P."/>
            <person name="Shishido T.K."/>
        </authorList>
    </citation>
    <scope>NUCLEOTIDE SEQUENCE [LARGE SCALE GENOMIC DNA]</scope>
    <source>
        <strain evidence="1 2">UHCC 0370</strain>
    </source>
</reference>
<dbReference type="Gene3D" id="3.40.50.150">
    <property type="entry name" value="Vaccinia Virus protein VP39"/>
    <property type="match status" value="1"/>
</dbReference>
<proteinExistence type="predicted"/>
<dbReference type="PANTHER" id="PTHR20974">
    <property type="entry name" value="UPF0585 PROTEIN CG18661"/>
    <property type="match status" value="1"/>
</dbReference>
<dbReference type="PANTHER" id="PTHR20974:SF0">
    <property type="entry name" value="UPF0585 PROTEIN CG18661"/>
    <property type="match status" value="1"/>
</dbReference>
<evidence type="ECO:0000313" key="2">
    <source>
        <dbReference type="Proteomes" id="UP001301388"/>
    </source>
</evidence>
<dbReference type="SUPFAM" id="SSF53335">
    <property type="entry name" value="S-adenosyl-L-methionine-dependent methyltransferases"/>
    <property type="match status" value="1"/>
</dbReference>
<gene>
    <name evidence="1" type="ORF">VB774_04775</name>
</gene>
<keyword evidence="2" id="KW-1185">Reference proteome</keyword>
<protein>
    <submittedName>
        <fullName evidence="1">DUF938 domain-containing protein</fullName>
    </submittedName>
</protein>